<protein>
    <recommendedName>
        <fullName evidence="2">Endonuclease/exonuclease/phosphatase domain-containing protein</fullName>
    </recommendedName>
</protein>
<name>W9QXE1_9ROSA</name>
<feature type="compositionally biased region" description="Polar residues" evidence="1">
    <location>
        <begin position="486"/>
        <end position="500"/>
    </location>
</feature>
<dbReference type="InterPro" id="IPR036691">
    <property type="entry name" value="Endo/exonu/phosph_ase_sf"/>
</dbReference>
<dbReference type="EMBL" id="KE344319">
    <property type="protein sequence ID" value="EXB56927.1"/>
    <property type="molecule type" value="Genomic_DNA"/>
</dbReference>
<dbReference type="InterPro" id="IPR050410">
    <property type="entry name" value="CCR4/nocturin_mRNA_transcr"/>
</dbReference>
<reference evidence="4" key="1">
    <citation type="submission" date="2013-01" db="EMBL/GenBank/DDBJ databases">
        <title>Draft Genome Sequence of a Mulberry Tree, Morus notabilis C.K. Schneid.</title>
        <authorList>
            <person name="He N."/>
            <person name="Zhao S."/>
        </authorList>
    </citation>
    <scope>NUCLEOTIDE SEQUENCE</scope>
</reference>
<accession>W9QXE1</accession>
<proteinExistence type="predicted"/>
<dbReference type="Proteomes" id="UP000030645">
    <property type="component" value="Unassembled WGS sequence"/>
</dbReference>
<dbReference type="eggNOG" id="KOG2338">
    <property type="taxonomic scope" value="Eukaryota"/>
</dbReference>
<dbReference type="PANTHER" id="PTHR12121">
    <property type="entry name" value="CARBON CATABOLITE REPRESSOR PROTEIN 4"/>
    <property type="match status" value="1"/>
</dbReference>
<feature type="region of interest" description="Disordered" evidence="1">
    <location>
        <begin position="1"/>
        <end position="53"/>
    </location>
</feature>
<dbReference type="GO" id="GO:0000175">
    <property type="term" value="F:3'-5'-RNA exonuclease activity"/>
    <property type="evidence" value="ECO:0007669"/>
    <property type="project" value="TreeGrafter"/>
</dbReference>
<dbReference type="Gene3D" id="3.60.10.10">
    <property type="entry name" value="Endonuclease/exonuclease/phosphatase"/>
    <property type="match status" value="1"/>
</dbReference>
<dbReference type="STRING" id="981085.W9QXE1"/>
<feature type="region of interest" description="Disordered" evidence="1">
    <location>
        <begin position="478"/>
        <end position="526"/>
    </location>
</feature>
<gene>
    <name evidence="3" type="ORF">L484_019972</name>
</gene>
<feature type="compositionally biased region" description="Polar residues" evidence="1">
    <location>
        <begin position="14"/>
        <end position="32"/>
    </location>
</feature>
<evidence type="ECO:0000256" key="1">
    <source>
        <dbReference type="SAM" id="MobiDB-lite"/>
    </source>
</evidence>
<organism evidence="3 4">
    <name type="scientific">Morus notabilis</name>
    <dbReference type="NCBI Taxonomy" id="981085"/>
    <lineage>
        <taxon>Eukaryota</taxon>
        <taxon>Viridiplantae</taxon>
        <taxon>Streptophyta</taxon>
        <taxon>Embryophyta</taxon>
        <taxon>Tracheophyta</taxon>
        <taxon>Spermatophyta</taxon>
        <taxon>Magnoliopsida</taxon>
        <taxon>eudicotyledons</taxon>
        <taxon>Gunneridae</taxon>
        <taxon>Pentapetalae</taxon>
        <taxon>rosids</taxon>
        <taxon>fabids</taxon>
        <taxon>Rosales</taxon>
        <taxon>Moraceae</taxon>
        <taxon>Moreae</taxon>
        <taxon>Morus</taxon>
    </lineage>
</organism>
<keyword evidence="4" id="KW-1185">Reference proteome</keyword>
<dbReference type="Pfam" id="PF03372">
    <property type="entry name" value="Exo_endo_phos"/>
    <property type="match status" value="1"/>
</dbReference>
<dbReference type="PANTHER" id="PTHR12121:SF74">
    <property type="entry name" value="CARBON CATABOLITE REPRESSOR PROTEIN 4 HOMOLOG 5"/>
    <property type="match status" value="1"/>
</dbReference>
<feature type="compositionally biased region" description="Basic and acidic residues" evidence="1">
    <location>
        <begin position="42"/>
        <end position="51"/>
    </location>
</feature>
<dbReference type="SUPFAM" id="SSF56219">
    <property type="entry name" value="DNase I-like"/>
    <property type="match status" value="1"/>
</dbReference>
<evidence type="ECO:0000259" key="2">
    <source>
        <dbReference type="Pfam" id="PF03372"/>
    </source>
</evidence>
<dbReference type="InterPro" id="IPR005135">
    <property type="entry name" value="Endo/exonuclease/phosphatase"/>
</dbReference>
<evidence type="ECO:0000313" key="4">
    <source>
        <dbReference type="Proteomes" id="UP000030645"/>
    </source>
</evidence>
<feature type="region of interest" description="Disordered" evidence="1">
    <location>
        <begin position="563"/>
        <end position="588"/>
    </location>
</feature>
<dbReference type="AlphaFoldDB" id="W9QXE1"/>
<feature type="domain" description="Endonuclease/exonuclease/phosphatase" evidence="2">
    <location>
        <begin position="107"/>
        <end position="416"/>
    </location>
</feature>
<evidence type="ECO:0000313" key="3">
    <source>
        <dbReference type="EMBL" id="EXB56927.1"/>
    </source>
</evidence>
<sequence length="588" mass="66805">MKSPNHVRIPLPELTSSAKSPSKLAHSSTPDRSQNRRKRKRNEQETLKPDSPRCFAGADSFHCLRSSSRRCRRRSGTEQRTRAERYRRWAYSSRDSSSFKDKVVVVSYNILGVENASKHPDLYFKVPQRFMEWNRRKKLIRKEINRYNTSILCLQEVDNFDDLNDLFRKDGFKGVYKARTGEAYDGCAIFWKEDLFTLLHQENIEFQSFGLRNNVAQLCVLKMKPNQSELDEHPQTMLPPTQSRSFVIGNIHVLFNPNRGDIKLGQVRLLLEKASKLSQEWGSIPVILCGDINSIPQLDVQLHDRRNISGQVEFQSKCRVFRSQDEKASSIRTSISRPLFHRWSDEELRLATGSGEVTYLQHHLKLCSAYHGVPASCRTRDDFGEPVATSFHSKFMGTVDYIWHTEEFVPVKVLETLPVDILKRTGGLPSKTIAAGTHRCDICTKFQFKPTPSYALTSLISLECRALHLRGKILLETDHRREDPTKNTLSSQSQTPQPYSRRSVVPPYSVAPESRASNPPPVSPLANPANLFSNRVGPPSNLGFGRGSEVAVAAKRITIKLMGRGGDANSRERKKIIAPKLEGDSRFS</sequence>